<dbReference type="AlphaFoldDB" id="U2CKZ5"/>
<organism evidence="1 2">
    <name type="scientific">Bacteroides pyogenes F0041</name>
    <dbReference type="NCBI Taxonomy" id="1321819"/>
    <lineage>
        <taxon>Bacteria</taxon>
        <taxon>Pseudomonadati</taxon>
        <taxon>Bacteroidota</taxon>
        <taxon>Bacteroidia</taxon>
        <taxon>Bacteroidales</taxon>
        <taxon>Bacteroidaceae</taxon>
        <taxon>Bacteroides</taxon>
    </lineage>
</organism>
<proteinExistence type="predicted"/>
<dbReference type="Proteomes" id="UP000016496">
    <property type="component" value="Unassembled WGS sequence"/>
</dbReference>
<gene>
    <name evidence="1" type="ORF">HMPREF1981_02204</name>
</gene>
<accession>U2CKZ5</accession>
<evidence type="ECO:0000313" key="1">
    <source>
        <dbReference type="EMBL" id="ERI84728.1"/>
    </source>
</evidence>
<reference evidence="1 2" key="1">
    <citation type="submission" date="2013-08" db="EMBL/GenBank/DDBJ databases">
        <authorList>
            <person name="Weinstock G."/>
            <person name="Sodergren E."/>
            <person name="Wylie T."/>
            <person name="Fulton L."/>
            <person name="Fulton R."/>
            <person name="Fronick C."/>
            <person name="O'Laughlin M."/>
            <person name="Godfrey J."/>
            <person name="Miner T."/>
            <person name="Herter B."/>
            <person name="Appelbaum E."/>
            <person name="Cordes M."/>
            <person name="Lek S."/>
            <person name="Wollam A."/>
            <person name="Pepin K.H."/>
            <person name="Palsikar V.B."/>
            <person name="Mitreva M."/>
            <person name="Wilson R.K."/>
        </authorList>
    </citation>
    <scope>NUCLEOTIDE SEQUENCE [LARGE SCALE GENOMIC DNA]</scope>
    <source>
        <strain evidence="1 2">F0041</strain>
    </source>
</reference>
<sequence>MSKTLCRVAGKQHTKNYEHKSFSASASLRSAYGEAGKYKLK</sequence>
<comment type="caution">
    <text evidence="1">The sequence shown here is derived from an EMBL/GenBank/DDBJ whole genome shotgun (WGS) entry which is preliminary data.</text>
</comment>
<protein>
    <submittedName>
        <fullName evidence="1">Uncharacterized protein</fullName>
    </submittedName>
</protein>
<evidence type="ECO:0000313" key="2">
    <source>
        <dbReference type="Proteomes" id="UP000016496"/>
    </source>
</evidence>
<dbReference type="HOGENOM" id="CLU_3265963_0_0_10"/>
<dbReference type="EMBL" id="AWSV01000116">
    <property type="protein sequence ID" value="ERI84728.1"/>
    <property type="molecule type" value="Genomic_DNA"/>
</dbReference>
<name>U2CKZ5_9BACE</name>
<dbReference type="PATRIC" id="fig|1321819.3.peg.2037"/>